<reference evidence="1 2" key="1">
    <citation type="journal article" date="2016" name="Nat. Commun.">
        <title>Thousands of microbial genomes shed light on interconnected biogeochemical processes in an aquifer system.</title>
        <authorList>
            <person name="Anantharaman K."/>
            <person name="Brown C.T."/>
            <person name="Hug L.A."/>
            <person name="Sharon I."/>
            <person name="Castelle C.J."/>
            <person name="Probst A.J."/>
            <person name="Thomas B.C."/>
            <person name="Singh A."/>
            <person name="Wilkins M.J."/>
            <person name="Karaoz U."/>
            <person name="Brodie E.L."/>
            <person name="Williams K.H."/>
            <person name="Hubbard S.S."/>
            <person name="Banfield J.F."/>
        </authorList>
    </citation>
    <scope>NUCLEOTIDE SEQUENCE [LARGE SCALE GENOMIC DNA]</scope>
</reference>
<protein>
    <submittedName>
        <fullName evidence="1">Uncharacterized protein</fullName>
    </submittedName>
</protein>
<comment type="caution">
    <text evidence="1">The sequence shown here is derived from an EMBL/GenBank/DDBJ whole genome shotgun (WGS) entry which is preliminary data.</text>
</comment>
<dbReference type="AlphaFoldDB" id="A0A1F5TG69"/>
<dbReference type="Proteomes" id="UP000178656">
    <property type="component" value="Unassembled WGS sequence"/>
</dbReference>
<organism evidence="1 2">
    <name type="scientific">Candidatus Falkowbacteria bacterium RIFOXYC2_FULL_48_21</name>
    <dbReference type="NCBI Taxonomy" id="1798005"/>
    <lineage>
        <taxon>Bacteria</taxon>
        <taxon>Candidatus Falkowiibacteriota</taxon>
    </lineage>
</organism>
<proteinExistence type="predicted"/>
<gene>
    <name evidence="1" type="ORF">A2482_01745</name>
</gene>
<evidence type="ECO:0000313" key="2">
    <source>
        <dbReference type="Proteomes" id="UP000178656"/>
    </source>
</evidence>
<name>A0A1F5TG69_9BACT</name>
<dbReference type="EMBL" id="MFGM01000012">
    <property type="protein sequence ID" value="OGF37909.1"/>
    <property type="molecule type" value="Genomic_DNA"/>
</dbReference>
<sequence length="176" mass="19818">MEFTHSLLPQLLNSKIHKLPDPVIESKVAKLKKLAPPLDKLLGHKEISWQPSCAFEVSEPSPETVSGACHDFVIFSGDLTAEDGDQESWGLCLHYKNCQHFPSLSLYLMRAPTISQLTQFRTFVAEVLRCLRSPAHMSFVRLEKIKPDCWKVASMKYSNGTSSPVPKIFFETVISL</sequence>
<accession>A0A1F5TG69</accession>
<evidence type="ECO:0000313" key="1">
    <source>
        <dbReference type="EMBL" id="OGF37909.1"/>
    </source>
</evidence>